<dbReference type="GO" id="GO:0005524">
    <property type="term" value="F:ATP binding"/>
    <property type="evidence" value="ECO:0007669"/>
    <property type="project" value="UniProtKB-KW"/>
</dbReference>
<comment type="subunit">
    <text evidence="2">Monomer.</text>
</comment>
<dbReference type="Pfam" id="PF00609">
    <property type="entry name" value="DAGK_acc"/>
    <property type="match status" value="1"/>
</dbReference>
<keyword evidence="4 9" id="KW-0547">Nucleotide-binding</keyword>
<evidence type="ECO:0000256" key="9">
    <source>
        <dbReference type="RuleBase" id="RU361128"/>
    </source>
</evidence>
<dbReference type="GO" id="GO:0006952">
    <property type="term" value="P:defense response"/>
    <property type="evidence" value="ECO:0007669"/>
    <property type="project" value="UniProtKB-KW"/>
</dbReference>
<dbReference type="FunFam" id="3.40.50.10330:FF:000016">
    <property type="entry name" value="Diacylglycerol kinase"/>
    <property type="match status" value="1"/>
</dbReference>
<keyword evidence="13" id="KW-1185">Reference proteome</keyword>
<dbReference type="InterPro" id="IPR017438">
    <property type="entry name" value="ATP-NAD_kinase_N"/>
</dbReference>
<dbReference type="InterPro" id="IPR037607">
    <property type="entry name" value="DGK"/>
</dbReference>
<organism evidence="12">
    <name type="scientific">Oryza meridionalis</name>
    <dbReference type="NCBI Taxonomy" id="40149"/>
    <lineage>
        <taxon>Eukaryota</taxon>
        <taxon>Viridiplantae</taxon>
        <taxon>Streptophyta</taxon>
        <taxon>Embryophyta</taxon>
        <taxon>Tracheophyta</taxon>
        <taxon>Spermatophyta</taxon>
        <taxon>Magnoliopsida</taxon>
        <taxon>Liliopsida</taxon>
        <taxon>Poales</taxon>
        <taxon>Poaceae</taxon>
        <taxon>BOP clade</taxon>
        <taxon>Oryzoideae</taxon>
        <taxon>Oryzeae</taxon>
        <taxon>Oryzinae</taxon>
        <taxon>Oryza</taxon>
    </lineage>
</organism>
<feature type="domain" description="DAGKc" evidence="11">
    <location>
        <begin position="141"/>
        <end position="294"/>
    </location>
</feature>
<dbReference type="Gramene" id="OMERI04G22000.1">
    <property type="protein sequence ID" value="OMERI04G22000.1"/>
    <property type="gene ID" value="OMERI04G22000"/>
</dbReference>
<dbReference type="InterPro" id="IPR001206">
    <property type="entry name" value="Diacylglycerol_kinase_cat_dom"/>
</dbReference>
<evidence type="ECO:0000256" key="5">
    <source>
        <dbReference type="ARBA" id="ARBA00022777"/>
    </source>
</evidence>
<evidence type="ECO:0000313" key="12">
    <source>
        <dbReference type="EnsemblPlants" id="OMERI04G22000.1"/>
    </source>
</evidence>
<sequence length="599" mass="65673">MGDANGGGAASRLAATIDDPRAAADNAAEAAGDRVGRWAGAGAGAGAGARPAPVSSLVRTVAEKTAAAKMEEARARERSAAEQIAQEDALHRRVTGEDVMMDGHTNGTNGSCSKPCEPLTDYCIPDYILNPDSEQVLLDQAPCCPVVVFINSRSGGQLGNSLIKTYRELLNKAQVFDLSEEAPDKVLHRLYCNFEKLKSNGDPIAFQIQSNLRLIVAGGDGTASWLLGVVSDLKLSHPPPIATVPLGTGNNLPFSFGWGKKNPTTDQEAVKSFLGQVKKAREMNIDSWHIIMRMRAPQEGPCEPIAPLELPHSLHAFHRVSGSDSLNMEGYHTYRGGFWNYFSMGMDAQVSYEFHSERKRNPEKFKNQLTNQSTYAKLGLKQGWFAASLTHPSSRNIAQLAKVRIMKRPGGQWEELKIPRSIRSIVCLNLPSFSGGLNPWGTPGTRKVQDRDLTAPFVDDGLIEVVGFRDAWHGLVLLAPNGHGTRLAQAHRIRFEFHKGAAEHTFMRIDGEPWKQPLPKDDDTVVVEISHLRQVTMLASDPCKSKSVNDPSSPMCRSNHDDDDRNSLEDEDEWEEGRKKFGAADTFKLPDEVDIAHLS</sequence>
<dbReference type="PROSITE" id="PS50146">
    <property type="entry name" value="DAGK"/>
    <property type="match status" value="1"/>
</dbReference>
<dbReference type="InterPro" id="IPR016064">
    <property type="entry name" value="NAD/diacylglycerol_kinase_sf"/>
</dbReference>
<keyword evidence="6" id="KW-0611">Plant defense</keyword>
<reference evidence="12" key="1">
    <citation type="submission" date="2015-04" db="UniProtKB">
        <authorList>
            <consortium name="EnsemblPlants"/>
        </authorList>
    </citation>
    <scope>IDENTIFICATION</scope>
</reference>
<keyword evidence="7 9" id="KW-0067">ATP-binding</keyword>
<evidence type="ECO:0000256" key="7">
    <source>
        <dbReference type="ARBA" id="ARBA00022840"/>
    </source>
</evidence>
<keyword evidence="8" id="KW-0346">Stress response</keyword>
<evidence type="ECO:0000259" key="11">
    <source>
        <dbReference type="PROSITE" id="PS50146"/>
    </source>
</evidence>
<dbReference type="GO" id="GO:0007200">
    <property type="term" value="P:phospholipase C-activating G protein-coupled receptor signaling pathway"/>
    <property type="evidence" value="ECO:0007669"/>
    <property type="project" value="InterPro"/>
</dbReference>
<dbReference type="FunFam" id="2.60.200.40:FF:000007">
    <property type="entry name" value="diacylglycerol kinase"/>
    <property type="match status" value="1"/>
</dbReference>
<protein>
    <recommendedName>
        <fullName evidence="9">Diacylglycerol kinase</fullName>
        <shortName evidence="9">DAG kinase</shortName>
        <ecNumber evidence="9">2.7.1.107</ecNumber>
    </recommendedName>
</protein>
<dbReference type="InterPro" id="IPR000756">
    <property type="entry name" value="Diacylglycerol_kin_accessory"/>
</dbReference>
<dbReference type="GO" id="GO:0004143">
    <property type="term" value="F:ATP-dependent diacylglycerol kinase activity"/>
    <property type="evidence" value="ECO:0007669"/>
    <property type="project" value="UniProtKB-EC"/>
</dbReference>
<evidence type="ECO:0000313" key="13">
    <source>
        <dbReference type="Proteomes" id="UP000008021"/>
    </source>
</evidence>
<keyword evidence="5 9" id="KW-0418">Kinase</keyword>
<keyword evidence="3 9" id="KW-0808">Transferase</keyword>
<dbReference type="AlphaFoldDB" id="A0A0E0DIU5"/>
<feature type="region of interest" description="Disordered" evidence="10">
    <location>
        <begin position="542"/>
        <end position="582"/>
    </location>
</feature>
<dbReference type="Gene3D" id="2.60.200.40">
    <property type="match status" value="1"/>
</dbReference>
<comment type="catalytic activity">
    <reaction evidence="9">
        <text>a 1,2-diacyl-sn-glycerol + ATP = a 1,2-diacyl-sn-glycero-3-phosphate + ADP + H(+)</text>
        <dbReference type="Rhea" id="RHEA:10272"/>
        <dbReference type="ChEBI" id="CHEBI:15378"/>
        <dbReference type="ChEBI" id="CHEBI:17815"/>
        <dbReference type="ChEBI" id="CHEBI:30616"/>
        <dbReference type="ChEBI" id="CHEBI:58608"/>
        <dbReference type="ChEBI" id="CHEBI:456216"/>
        <dbReference type="EC" id="2.7.1.107"/>
    </reaction>
</comment>
<dbReference type="PANTHER" id="PTHR11255:SF98">
    <property type="entry name" value="DIACYLGLYCEROL KINASE 5"/>
    <property type="match status" value="1"/>
</dbReference>
<dbReference type="eggNOG" id="KOG1169">
    <property type="taxonomic scope" value="Eukaryota"/>
</dbReference>
<evidence type="ECO:0000256" key="10">
    <source>
        <dbReference type="SAM" id="MobiDB-lite"/>
    </source>
</evidence>
<dbReference type="EC" id="2.7.1.107" evidence="9"/>
<dbReference type="PANTHER" id="PTHR11255">
    <property type="entry name" value="DIACYLGLYCEROL KINASE"/>
    <property type="match status" value="1"/>
</dbReference>
<dbReference type="GO" id="GO:0016020">
    <property type="term" value="C:membrane"/>
    <property type="evidence" value="ECO:0007669"/>
    <property type="project" value="TreeGrafter"/>
</dbReference>
<name>A0A0E0DIU5_9ORYZ</name>
<proteinExistence type="inferred from homology"/>
<feature type="region of interest" description="Disordered" evidence="10">
    <location>
        <begin position="1"/>
        <end position="33"/>
    </location>
</feature>
<dbReference type="SMART" id="SM00045">
    <property type="entry name" value="DAGKa"/>
    <property type="match status" value="1"/>
</dbReference>
<dbReference type="STRING" id="40149.A0A0E0DIU5"/>
<dbReference type="Pfam" id="PF00781">
    <property type="entry name" value="DAGK_cat"/>
    <property type="match status" value="1"/>
</dbReference>
<dbReference type="Proteomes" id="UP000008021">
    <property type="component" value="Chromosome 4"/>
</dbReference>
<evidence type="ECO:0000256" key="3">
    <source>
        <dbReference type="ARBA" id="ARBA00022679"/>
    </source>
</evidence>
<reference evidence="12" key="2">
    <citation type="submission" date="2018-05" db="EMBL/GenBank/DDBJ databases">
        <title>OmerRS3 (Oryza meridionalis Reference Sequence Version 3).</title>
        <authorList>
            <person name="Zhang J."/>
            <person name="Kudrna D."/>
            <person name="Lee S."/>
            <person name="Talag J."/>
            <person name="Welchert J."/>
            <person name="Wing R.A."/>
        </authorList>
    </citation>
    <scope>NUCLEOTIDE SEQUENCE [LARGE SCALE GENOMIC DNA]</scope>
    <source>
        <strain evidence="12">cv. OR44</strain>
    </source>
</reference>
<evidence type="ECO:0000256" key="1">
    <source>
        <dbReference type="ARBA" id="ARBA00009280"/>
    </source>
</evidence>
<evidence type="ECO:0000256" key="8">
    <source>
        <dbReference type="ARBA" id="ARBA00023016"/>
    </source>
</evidence>
<dbReference type="SMART" id="SM00046">
    <property type="entry name" value="DAGKc"/>
    <property type="match status" value="1"/>
</dbReference>
<dbReference type="HOGENOM" id="CLU_002706_46_2_1"/>
<dbReference type="Gene3D" id="3.40.50.10330">
    <property type="entry name" value="Probable inorganic polyphosphate/atp-NAD kinase, domain 1"/>
    <property type="match status" value="1"/>
</dbReference>
<feature type="compositionally biased region" description="Polar residues" evidence="10">
    <location>
        <begin position="546"/>
        <end position="556"/>
    </location>
</feature>
<feature type="compositionally biased region" description="Basic and acidic residues" evidence="10">
    <location>
        <begin position="558"/>
        <end position="568"/>
    </location>
</feature>
<evidence type="ECO:0000256" key="4">
    <source>
        <dbReference type="ARBA" id="ARBA00022741"/>
    </source>
</evidence>
<evidence type="ECO:0000256" key="6">
    <source>
        <dbReference type="ARBA" id="ARBA00022821"/>
    </source>
</evidence>
<accession>A0A0E0DIU5</accession>
<comment type="similarity">
    <text evidence="1 9">Belongs to the eukaryotic diacylglycerol kinase family.</text>
</comment>
<dbReference type="EnsemblPlants" id="OMERI04G22000.1">
    <property type="protein sequence ID" value="OMERI04G22000.1"/>
    <property type="gene ID" value="OMERI04G22000"/>
</dbReference>
<evidence type="ECO:0000256" key="2">
    <source>
        <dbReference type="ARBA" id="ARBA00011245"/>
    </source>
</evidence>
<dbReference type="SUPFAM" id="SSF111331">
    <property type="entry name" value="NAD kinase/diacylglycerol kinase-like"/>
    <property type="match status" value="1"/>
</dbReference>